<dbReference type="PANTHER" id="PTHR22889:SF0">
    <property type="entry name" value="WD REPEAT-CONTAINING PROTEIN 89"/>
    <property type="match status" value="1"/>
</dbReference>
<keyword evidence="2" id="KW-0677">Repeat</keyword>
<evidence type="ECO:0000256" key="1">
    <source>
        <dbReference type="ARBA" id="ARBA00022574"/>
    </source>
</evidence>
<dbReference type="Pfam" id="PF00400">
    <property type="entry name" value="WD40"/>
    <property type="match status" value="1"/>
</dbReference>
<dbReference type="SUPFAM" id="SSF50978">
    <property type="entry name" value="WD40 repeat-like"/>
    <property type="match status" value="1"/>
</dbReference>
<dbReference type="InterPro" id="IPR015943">
    <property type="entry name" value="WD40/YVTN_repeat-like_dom_sf"/>
</dbReference>
<sequence length="283" mass="30254">MSLLESVTLIEHTKPLKSSNIPCDAYVLAIAAIPSYYAASASAPSHKIYLFDQSSLRTSQSFQGHQGGTTSLRAIDSLAGVNKRVVISSGKDGVVRAWDDRTGAAAIEMKFEGKQKALLSCDVSSDGLTVAAGTELQQDDALIVYWSHNLLLSGSTDGLVCVSDAEEPDEDEAVLHVGNLGSSISQAGWIPCRAARTGLWAATDMETFSLCPSVHTQARTWITDYLIGCHPSEETGLSVLVGSNERVLLHFIIHSTLLTTLTLEVTLRCSGTQIFTTALRLGL</sequence>
<protein>
    <submittedName>
        <fullName evidence="3">Uncharacterized protein</fullName>
    </submittedName>
</protein>
<keyword evidence="4" id="KW-1185">Reference proteome</keyword>
<dbReference type="Proteomes" id="UP001203297">
    <property type="component" value="Unassembled WGS sequence"/>
</dbReference>
<name>A0AAD4M5M6_9AGAM</name>
<evidence type="ECO:0000313" key="4">
    <source>
        <dbReference type="Proteomes" id="UP001203297"/>
    </source>
</evidence>
<dbReference type="InterPro" id="IPR039328">
    <property type="entry name" value="WDR89"/>
</dbReference>
<evidence type="ECO:0000256" key="2">
    <source>
        <dbReference type="ARBA" id="ARBA00022737"/>
    </source>
</evidence>
<organism evidence="3 4">
    <name type="scientific">Multifurca ochricompacta</name>
    <dbReference type="NCBI Taxonomy" id="376703"/>
    <lineage>
        <taxon>Eukaryota</taxon>
        <taxon>Fungi</taxon>
        <taxon>Dikarya</taxon>
        <taxon>Basidiomycota</taxon>
        <taxon>Agaricomycotina</taxon>
        <taxon>Agaricomycetes</taxon>
        <taxon>Russulales</taxon>
        <taxon>Russulaceae</taxon>
        <taxon>Multifurca</taxon>
    </lineage>
</organism>
<dbReference type="PANTHER" id="PTHR22889">
    <property type="entry name" value="WD REPEAT-CONTAINING PROTEIN 89"/>
    <property type="match status" value="1"/>
</dbReference>
<reference evidence="3" key="1">
    <citation type="journal article" date="2022" name="New Phytol.">
        <title>Evolutionary transition to the ectomycorrhizal habit in the genomes of a hyperdiverse lineage of mushroom-forming fungi.</title>
        <authorList>
            <person name="Looney B."/>
            <person name="Miyauchi S."/>
            <person name="Morin E."/>
            <person name="Drula E."/>
            <person name="Courty P.E."/>
            <person name="Kohler A."/>
            <person name="Kuo A."/>
            <person name="LaButti K."/>
            <person name="Pangilinan J."/>
            <person name="Lipzen A."/>
            <person name="Riley R."/>
            <person name="Andreopoulos W."/>
            <person name="He G."/>
            <person name="Johnson J."/>
            <person name="Nolan M."/>
            <person name="Tritt A."/>
            <person name="Barry K.W."/>
            <person name="Grigoriev I.V."/>
            <person name="Nagy L.G."/>
            <person name="Hibbett D."/>
            <person name="Henrissat B."/>
            <person name="Matheny P.B."/>
            <person name="Labbe J."/>
            <person name="Martin F.M."/>
        </authorList>
    </citation>
    <scope>NUCLEOTIDE SEQUENCE</scope>
    <source>
        <strain evidence="3">BPL690</strain>
    </source>
</reference>
<comment type="caution">
    <text evidence="3">The sequence shown here is derived from an EMBL/GenBank/DDBJ whole genome shotgun (WGS) entry which is preliminary data.</text>
</comment>
<dbReference type="Gene3D" id="2.130.10.10">
    <property type="entry name" value="YVTN repeat-like/Quinoprotein amine dehydrogenase"/>
    <property type="match status" value="1"/>
</dbReference>
<dbReference type="SMART" id="SM00320">
    <property type="entry name" value="WD40"/>
    <property type="match status" value="3"/>
</dbReference>
<dbReference type="AlphaFoldDB" id="A0AAD4M5M6"/>
<gene>
    <name evidence="3" type="ORF">B0F90DRAFT_1715958</name>
</gene>
<dbReference type="InterPro" id="IPR001680">
    <property type="entry name" value="WD40_rpt"/>
</dbReference>
<evidence type="ECO:0000313" key="3">
    <source>
        <dbReference type="EMBL" id="KAI0301867.1"/>
    </source>
</evidence>
<proteinExistence type="predicted"/>
<keyword evidence="1" id="KW-0853">WD repeat</keyword>
<accession>A0AAD4M5M6</accession>
<dbReference type="EMBL" id="WTXG01000012">
    <property type="protein sequence ID" value="KAI0301867.1"/>
    <property type="molecule type" value="Genomic_DNA"/>
</dbReference>
<dbReference type="InterPro" id="IPR036322">
    <property type="entry name" value="WD40_repeat_dom_sf"/>
</dbReference>